<organism evidence="1 2">
    <name type="scientific">Ruminococcus albus (strain ATCC 27210 / DSM 20455 / JCM 14654 / NCDO 2250 / 7)</name>
    <dbReference type="NCBI Taxonomy" id="697329"/>
    <lineage>
        <taxon>Bacteria</taxon>
        <taxon>Bacillati</taxon>
        <taxon>Bacillota</taxon>
        <taxon>Clostridia</taxon>
        <taxon>Eubacteriales</taxon>
        <taxon>Oscillospiraceae</taxon>
        <taxon>Ruminococcus</taxon>
    </lineage>
</organism>
<dbReference type="Proteomes" id="UP000006919">
    <property type="component" value="Plasmid pRUMAL01"/>
</dbReference>
<evidence type="ECO:0000313" key="2">
    <source>
        <dbReference type="Proteomes" id="UP000006919"/>
    </source>
</evidence>
<evidence type="ECO:0000313" key="1">
    <source>
        <dbReference type="EMBL" id="ADU23906.1"/>
    </source>
</evidence>
<accession>E6UJR0</accession>
<gene>
    <name evidence="1" type="ordered locus">Rumal_3458</name>
</gene>
<sequence>MDMHRTAKEIGLFLTAINLVAVMDSPDVQDKVGASMPLPDSDTEKKVSDIAKWLTGFGKRKYIFLTPEIALIEELLRQTDNKAEVTIVIPCDLDPEIKERLQNNLPHGAMVELLEEPHFPAMLYPSNGMLVTCGYMGEDRAMVMADTYRMVEHYNSFLGKKVFIPYTELTSAARYDGWMEVGQDRITEKWRSGHE</sequence>
<dbReference type="EMBL" id="CP002404">
    <property type="protein sequence ID" value="ADU23906.1"/>
    <property type="molecule type" value="Genomic_DNA"/>
</dbReference>
<reference evidence="2" key="1">
    <citation type="journal article" date="2011" name="J. Bacteriol.">
        <title>Complete genome of the cellulolytic ruminal bacterium Ruminococcus albus 7.</title>
        <authorList>
            <person name="Suen G."/>
            <person name="Stevenson D.M."/>
            <person name="Bruce D.C."/>
            <person name="Chertkov O."/>
            <person name="Copeland A."/>
            <person name="Cheng J.F."/>
            <person name="Detter C."/>
            <person name="Detter J.C."/>
            <person name="Goodwin L.A."/>
            <person name="Han C.S."/>
            <person name="Hauser L.J."/>
            <person name="Ivanova N.N."/>
            <person name="Kyrpides N.C."/>
            <person name="Land M.L."/>
            <person name="Lapidus A."/>
            <person name="Lucas S."/>
            <person name="Ovchinnikova G."/>
            <person name="Pitluck S."/>
            <person name="Tapia R."/>
            <person name="Woyke T."/>
            <person name="Boyum J."/>
            <person name="Mead D."/>
            <person name="Weimer P.J."/>
        </authorList>
    </citation>
    <scope>NUCLEOTIDE SEQUENCE [LARGE SCALE GENOMIC DNA]</scope>
    <source>
        <strain evidence="2">ATCC 27210 / DSM 20455 / JCM 14654 / NCDO 2250 / 7</strain>
        <plasmid evidence="2">pRUMAL01</plasmid>
    </source>
</reference>
<dbReference type="OrthoDB" id="2086392at2"/>
<dbReference type="HOGENOM" id="CLU_1395415_0_0_9"/>
<proteinExistence type="predicted"/>
<protein>
    <submittedName>
        <fullName evidence="1">Uncharacterized protein</fullName>
    </submittedName>
</protein>
<name>E6UJR0_RUMA7</name>
<dbReference type="RefSeq" id="WP_013483456.1">
    <property type="nucleotide sequence ID" value="NC_014824.1"/>
</dbReference>
<dbReference type="AlphaFoldDB" id="E6UJR0"/>
<keyword evidence="1" id="KW-0614">Plasmid</keyword>
<geneLocation type="plasmid" evidence="1 2">
    <name>pRUMAL01</name>
</geneLocation>
<dbReference type="KEGG" id="ral:Rumal_3458"/>